<proteinExistence type="predicted"/>
<evidence type="ECO:0000256" key="1">
    <source>
        <dbReference type="ARBA" id="ARBA00004123"/>
    </source>
</evidence>
<keyword evidence="5" id="KW-0862">Zinc</keyword>
<evidence type="ECO:0000256" key="8">
    <source>
        <dbReference type="ARBA" id="ARBA00023163"/>
    </source>
</evidence>
<evidence type="ECO:0000259" key="12">
    <source>
        <dbReference type="PROSITE" id="PS50157"/>
    </source>
</evidence>
<feature type="region of interest" description="Disordered" evidence="11">
    <location>
        <begin position="454"/>
        <end position="524"/>
    </location>
</feature>
<keyword evidence="9" id="KW-0539">Nucleus</keyword>
<feature type="domain" description="C2H2-type" evidence="12">
    <location>
        <begin position="334"/>
        <end position="361"/>
    </location>
</feature>
<evidence type="ECO:0000256" key="3">
    <source>
        <dbReference type="ARBA" id="ARBA00022737"/>
    </source>
</evidence>
<dbReference type="Proteomes" id="UP000694546">
    <property type="component" value="Chromosome 8"/>
</dbReference>
<dbReference type="FunFam" id="3.30.160.60:FF:000446">
    <property type="entry name" value="Zinc finger protein"/>
    <property type="match status" value="2"/>
</dbReference>
<keyword evidence="2" id="KW-0479">Metal-binding</keyword>
<dbReference type="GeneID" id="115548414"/>
<accession>A0A8C4ZWL2</accession>
<feature type="region of interest" description="Disordered" evidence="11">
    <location>
        <begin position="393"/>
        <end position="417"/>
    </location>
</feature>
<dbReference type="GO" id="GO:0000978">
    <property type="term" value="F:RNA polymerase II cis-regulatory region sequence-specific DNA binding"/>
    <property type="evidence" value="ECO:0007669"/>
    <property type="project" value="TreeGrafter"/>
</dbReference>
<dbReference type="GO" id="GO:0002682">
    <property type="term" value="P:regulation of immune system process"/>
    <property type="evidence" value="ECO:0007669"/>
    <property type="project" value="TreeGrafter"/>
</dbReference>
<dbReference type="SUPFAM" id="SSF57667">
    <property type="entry name" value="beta-beta-alpha zinc fingers"/>
    <property type="match status" value="3"/>
</dbReference>
<dbReference type="GO" id="GO:0008270">
    <property type="term" value="F:zinc ion binding"/>
    <property type="evidence" value="ECO:0007669"/>
    <property type="project" value="UniProtKB-KW"/>
</dbReference>
<dbReference type="GO" id="GO:0001227">
    <property type="term" value="F:DNA-binding transcription repressor activity, RNA polymerase II-specific"/>
    <property type="evidence" value="ECO:0007669"/>
    <property type="project" value="TreeGrafter"/>
</dbReference>
<dbReference type="Gene3D" id="3.30.160.60">
    <property type="entry name" value="Classic Zinc Finger"/>
    <property type="match status" value="4"/>
</dbReference>
<evidence type="ECO:0000256" key="2">
    <source>
        <dbReference type="ARBA" id="ARBA00022723"/>
    </source>
</evidence>
<name>A0A8C4ZWL2_GADMO</name>
<feature type="compositionally biased region" description="Basic and acidic residues" evidence="11">
    <location>
        <begin position="502"/>
        <end position="515"/>
    </location>
</feature>
<evidence type="ECO:0000256" key="4">
    <source>
        <dbReference type="ARBA" id="ARBA00022771"/>
    </source>
</evidence>
<dbReference type="InterPro" id="IPR036236">
    <property type="entry name" value="Znf_C2H2_sf"/>
</dbReference>
<feature type="compositionally biased region" description="Polar residues" evidence="11">
    <location>
        <begin position="87"/>
        <end position="97"/>
    </location>
</feature>
<sequence length="524" mass="58794">MSVDDWCRFCHKYLKTLGIISHSTLIFRVTGKAKTVFHRLVDLGLTLRKSPERSMRSCRNCITLLSRIERDLAVFRKWEVQEKQADSNEGASGSTTADKGDLETAPSNTYYRAPKKTAPCEESCPEITFDISEFIFDEESNFSTEGGEAEEENICSNEEGEDEDEIAVFETGWEKEDFDQLESDNYDQLESDGSDSVLHEGLQHLCPECGVFVFTCRIHIHTCMDSNKPFSCNVCGKSCLDESALKAHNSIHGESLPLKTRLDQPPHEGAHIPCARPHKCPDCSLSFSNLPALNLHVEGHSGPKVFSCPYCTLDPLTVSDTNRHIMVHTGMKQYVCDFCSRSFNLQSHLKSHLRVHTGEKPFQCMHCDKSFNHNMSLKSNLMRFHKIVSLMARPSVPSQPGPSGPPATGGTNSIPAVQGKALDPITTADTFDMGYLKKPSSKDIDADWNDRDRTSELTEEDKTEASKAVRKRKRKASLGPKTYYIAEKDFESDSDSSPEEEGEKRQAVKSEEIGRYRGRPRKKC</sequence>
<dbReference type="Ensembl" id="ENSGMOT00000041112.1">
    <property type="protein sequence ID" value="ENSGMOP00000023005.1"/>
    <property type="gene ID" value="ENSGMOG00000024928.1"/>
</dbReference>
<dbReference type="GeneTree" id="ENSGT00940000162287"/>
<dbReference type="Pfam" id="PF00096">
    <property type="entry name" value="zf-C2H2"/>
    <property type="match status" value="2"/>
</dbReference>
<keyword evidence="7" id="KW-0238">DNA-binding</keyword>
<dbReference type="AlphaFoldDB" id="A0A8C4ZWL2"/>
<feature type="region of interest" description="Disordered" evidence="11">
    <location>
        <begin position="85"/>
        <end position="110"/>
    </location>
</feature>
<feature type="domain" description="C2H2-type" evidence="12">
    <location>
        <begin position="230"/>
        <end position="257"/>
    </location>
</feature>
<evidence type="ECO:0000256" key="5">
    <source>
        <dbReference type="ARBA" id="ARBA00022833"/>
    </source>
</evidence>
<dbReference type="PROSITE" id="PS00028">
    <property type="entry name" value="ZINC_FINGER_C2H2_1"/>
    <property type="match status" value="3"/>
</dbReference>
<feature type="compositionally biased region" description="Acidic residues" evidence="11">
    <location>
        <begin position="492"/>
        <end position="501"/>
    </location>
</feature>
<evidence type="ECO:0000313" key="14">
    <source>
        <dbReference type="Proteomes" id="UP000694546"/>
    </source>
</evidence>
<dbReference type="GO" id="GO:0001817">
    <property type="term" value="P:regulation of cytokine production"/>
    <property type="evidence" value="ECO:0007669"/>
    <property type="project" value="TreeGrafter"/>
</dbReference>
<dbReference type="RefSeq" id="XP_030218905.1">
    <property type="nucleotide sequence ID" value="XM_030363045.1"/>
</dbReference>
<feature type="compositionally biased region" description="Acidic residues" evidence="11">
    <location>
        <begin position="147"/>
        <end position="161"/>
    </location>
</feature>
<keyword evidence="3" id="KW-0677">Repeat</keyword>
<reference evidence="13" key="2">
    <citation type="submission" date="2025-09" db="UniProtKB">
        <authorList>
            <consortium name="Ensembl"/>
        </authorList>
    </citation>
    <scope>IDENTIFICATION</scope>
</reference>
<dbReference type="GO" id="GO:0005654">
    <property type="term" value="C:nucleoplasm"/>
    <property type="evidence" value="ECO:0007669"/>
    <property type="project" value="TreeGrafter"/>
</dbReference>
<dbReference type="PANTHER" id="PTHR24399">
    <property type="entry name" value="ZINC FINGER AND BTB DOMAIN-CONTAINING"/>
    <property type="match status" value="1"/>
</dbReference>
<gene>
    <name evidence="13" type="primary">LOC115548414</name>
</gene>
<evidence type="ECO:0000256" key="9">
    <source>
        <dbReference type="ARBA" id="ARBA00023242"/>
    </source>
</evidence>
<evidence type="ECO:0000256" key="7">
    <source>
        <dbReference type="ARBA" id="ARBA00023125"/>
    </source>
</evidence>
<evidence type="ECO:0000256" key="11">
    <source>
        <dbReference type="SAM" id="MobiDB-lite"/>
    </source>
</evidence>
<evidence type="ECO:0000256" key="6">
    <source>
        <dbReference type="ARBA" id="ARBA00023015"/>
    </source>
</evidence>
<dbReference type="InterPro" id="IPR013087">
    <property type="entry name" value="Znf_C2H2_type"/>
</dbReference>
<organism evidence="13 14">
    <name type="scientific">Gadus morhua</name>
    <name type="common">Atlantic cod</name>
    <dbReference type="NCBI Taxonomy" id="8049"/>
    <lineage>
        <taxon>Eukaryota</taxon>
        <taxon>Metazoa</taxon>
        <taxon>Chordata</taxon>
        <taxon>Craniata</taxon>
        <taxon>Vertebrata</taxon>
        <taxon>Euteleostomi</taxon>
        <taxon>Actinopterygii</taxon>
        <taxon>Neopterygii</taxon>
        <taxon>Teleostei</taxon>
        <taxon>Neoteleostei</taxon>
        <taxon>Acanthomorphata</taxon>
        <taxon>Zeiogadaria</taxon>
        <taxon>Gadariae</taxon>
        <taxon>Gadiformes</taxon>
        <taxon>Gadoidei</taxon>
        <taxon>Gadidae</taxon>
        <taxon>Gadus</taxon>
    </lineage>
</organism>
<protein>
    <submittedName>
        <fullName evidence="13">Zinc finger protein 155-like</fullName>
    </submittedName>
</protein>
<dbReference type="FunFam" id="3.30.160.60:FF:000512">
    <property type="entry name" value="zinc finger protein 197 isoform X1"/>
    <property type="match status" value="1"/>
</dbReference>
<feature type="domain" description="C2H2-type" evidence="12">
    <location>
        <begin position="278"/>
        <end position="305"/>
    </location>
</feature>
<evidence type="ECO:0000256" key="10">
    <source>
        <dbReference type="PROSITE-ProRule" id="PRU00042"/>
    </source>
</evidence>
<keyword evidence="6" id="KW-0805">Transcription regulation</keyword>
<keyword evidence="4 10" id="KW-0863">Zinc-finger</keyword>
<evidence type="ECO:0000313" key="13">
    <source>
        <dbReference type="Ensembl" id="ENSGMOP00000023005.1"/>
    </source>
</evidence>
<feature type="region of interest" description="Disordered" evidence="11">
    <location>
        <begin position="141"/>
        <end position="161"/>
    </location>
</feature>
<dbReference type="PANTHER" id="PTHR24399:SF23">
    <property type="entry name" value="C2H2-TYPE DOMAIN-CONTAINING PROTEIN"/>
    <property type="match status" value="1"/>
</dbReference>
<dbReference type="SMART" id="SM00355">
    <property type="entry name" value="ZnF_C2H2"/>
    <property type="match status" value="5"/>
</dbReference>
<reference evidence="13" key="1">
    <citation type="submission" date="2025-08" db="UniProtKB">
        <authorList>
            <consortium name="Ensembl"/>
        </authorList>
    </citation>
    <scope>IDENTIFICATION</scope>
</reference>
<dbReference type="PROSITE" id="PS50157">
    <property type="entry name" value="ZINC_FINGER_C2H2_2"/>
    <property type="match status" value="3"/>
</dbReference>
<keyword evidence="14" id="KW-1185">Reference proteome</keyword>
<comment type="subcellular location">
    <subcellularLocation>
        <location evidence="1">Nucleus</location>
    </subcellularLocation>
</comment>
<keyword evidence="8" id="KW-0804">Transcription</keyword>